<evidence type="ECO:0000256" key="3">
    <source>
        <dbReference type="ARBA" id="ARBA00022448"/>
    </source>
</evidence>
<evidence type="ECO:0000313" key="9">
    <source>
        <dbReference type="Proteomes" id="UP000429980"/>
    </source>
</evidence>
<dbReference type="InterPro" id="IPR045018">
    <property type="entry name" value="Azg-like"/>
</dbReference>
<reference evidence="8 9" key="1">
    <citation type="submission" date="2019-06" db="EMBL/GenBank/DDBJ databases">
        <title>Genome sequence analysis of &gt;100 Bacillus licheniformis strains suggests intrinsic resistance to this species.</title>
        <authorList>
            <person name="Wels M."/>
            <person name="Siezen R.J."/>
            <person name="Johansen E."/>
            <person name="Stuer-Lauridsen B."/>
            <person name="Bjerre K."/>
            <person name="Nielsen B.K.K."/>
        </authorList>
    </citation>
    <scope>NUCLEOTIDE SEQUENCE [LARGE SCALE GENOMIC DNA]</scope>
    <source>
        <strain evidence="8 9">BAC-15381</strain>
    </source>
</reference>
<gene>
    <name evidence="8" type="ORF">CHCC15381_3744</name>
</gene>
<comment type="caution">
    <text evidence="8">The sequence shown here is derived from an EMBL/GenBank/DDBJ whole genome shotgun (WGS) entry which is preliminary data.</text>
</comment>
<keyword evidence="3" id="KW-0813">Transport</keyword>
<evidence type="ECO:0000256" key="5">
    <source>
        <dbReference type="ARBA" id="ARBA00022989"/>
    </source>
</evidence>
<dbReference type="EMBL" id="NILF01000020">
    <property type="protein sequence ID" value="TWL42382.1"/>
    <property type="molecule type" value="Genomic_DNA"/>
</dbReference>
<dbReference type="PANTHER" id="PTHR43337:SF1">
    <property type="entry name" value="XANTHINE_URACIL PERMEASE C887.17-RELATED"/>
    <property type="match status" value="1"/>
</dbReference>
<name>A0ABY3G0J3_9BACI</name>
<protein>
    <submittedName>
        <fullName evidence="8">Guanine/hypoxanthine permease PbuO</fullName>
    </submittedName>
</protein>
<evidence type="ECO:0000256" key="6">
    <source>
        <dbReference type="ARBA" id="ARBA00023136"/>
    </source>
</evidence>
<dbReference type="Pfam" id="PF00860">
    <property type="entry name" value="Xan_ur_permease"/>
    <property type="match status" value="1"/>
</dbReference>
<comment type="similarity">
    <text evidence="2">Belongs to the nucleobase:cation symporter-2 (NCS2) (TC 2.A.40) family. Azg-like subfamily.</text>
</comment>
<sequence>MFNIKENQTTVKKEILAGITTFFTMVYIVVVNPSILSGTGVPFDQVFTATIIAAVVGTLWMALSANFPIAIAPGMGLNAYFECQSSARPTAKFLTRQRSALFSRPVSSLLSYR</sequence>
<keyword evidence="9" id="KW-1185">Reference proteome</keyword>
<feature type="transmembrane region" description="Helical" evidence="7">
    <location>
        <begin position="47"/>
        <end position="67"/>
    </location>
</feature>
<proteinExistence type="inferred from homology"/>
<evidence type="ECO:0000256" key="1">
    <source>
        <dbReference type="ARBA" id="ARBA00004127"/>
    </source>
</evidence>
<comment type="subcellular location">
    <subcellularLocation>
        <location evidence="1">Endomembrane system</location>
        <topology evidence="1">Multi-pass membrane protein</topology>
    </subcellularLocation>
</comment>
<evidence type="ECO:0000256" key="4">
    <source>
        <dbReference type="ARBA" id="ARBA00022692"/>
    </source>
</evidence>
<dbReference type="InterPro" id="IPR006043">
    <property type="entry name" value="NCS2"/>
</dbReference>
<evidence type="ECO:0000313" key="8">
    <source>
        <dbReference type="EMBL" id="TWL42382.1"/>
    </source>
</evidence>
<dbReference type="Proteomes" id="UP000429980">
    <property type="component" value="Unassembled WGS sequence"/>
</dbReference>
<keyword evidence="4 7" id="KW-0812">Transmembrane</keyword>
<evidence type="ECO:0000256" key="2">
    <source>
        <dbReference type="ARBA" id="ARBA00005697"/>
    </source>
</evidence>
<keyword evidence="5 7" id="KW-1133">Transmembrane helix</keyword>
<dbReference type="PANTHER" id="PTHR43337">
    <property type="entry name" value="XANTHINE/URACIL PERMEASE C887.17-RELATED"/>
    <property type="match status" value="1"/>
</dbReference>
<evidence type="ECO:0000256" key="7">
    <source>
        <dbReference type="SAM" id="Phobius"/>
    </source>
</evidence>
<keyword evidence="6 7" id="KW-0472">Membrane</keyword>
<accession>A0ABY3G0J3</accession>
<feature type="transmembrane region" description="Helical" evidence="7">
    <location>
        <begin position="15"/>
        <end position="35"/>
    </location>
</feature>
<organism evidence="8 9">
    <name type="scientific">Bacillus paralicheniformis</name>
    <dbReference type="NCBI Taxonomy" id="1648923"/>
    <lineage>
        <taxon>Bacteria</taxon>
        <taxon>Bacillati</taxon>
        <taxon>Bacillota</taxon>
        <taxon>Bacilli</taxon>
        <taxon>Bacillales</taxon>
        <taxon>Bacillaceae</taxon>
        <taxon>Bacillus</taxon>
    </lineage>
</organism>